<comment type="caution">
    <text evidence="1">The sequence shown here is derived from an EMBL/GenBank/DDBJ whole genome shotgun (WGS) entry which is preliminary data.</text>
</comment>
<name>A0AAV7VS61_PLEWA</name>
<organism evidence="1 2">
    <name type="scientific">Pleurodeles waltl</name>
    <name type="common">Iberian ribbed newt</name>
    <dbReference type="NCBI Taxonomy" id="8319"/>
    <lineage>
        <taxon>Eukaryota</taxon>
        <taxon>Metazoa</taxon>
        <taxon>Chordata</taxon>
        <taxon>Craniata</taxon>
        <taxon>Vertebrata</taxon>
        <taxon>Euteleostomi</taxon>
        <taxon>Amphibia</taxon>
        <taxon>Batrachia</taxon>
        <taxon>Caudata</taxon>
        <taxon>Salamandroidea</taxon>
        <taxon>Salamandridae</taxon>
        <taxon>Pleurodelinae</taxon>
        <taxon>Pleurodeles</taxon>
    </lineage>
</organism>
<accession>A0AAV7VS61</accession>
<evidence type="ECO:0000313" key="2">
    <source>
        <dbReference type="Proteomes" id="UP001066276"/>
    </source>
</evidence>
<reference evidence="1" key="1">
    <citation type="journal article" date="2022" name="bioRxiv">
        <title>Sequencing and chromosome-scale assembly of the giantPleurodeles waltlgenome.</title>
        <authorList>
            <person name="Brown T."/>
            <person name="Elewa A."/>
            <person name="Iarovenko S."/>
            <person name="Subramanian E."/>
            <person name="Araus A.J."/>
            <person name="Petzold A."/>
            <person name="Susuki M."/>
            <person name="Suzuki K.-i.T."/>
            <person name="Hayashi T."/>
            <person name="Toyoda A."/>
            <person name="Oliveira C."/>
            <person name="Osipova E."/>
            <person name="Leigh N.D."/>
            <person name="Simon A."/>
            <person name="Yun M.H."/>
        </authorList>
    </citation>
    <scope>NUCLEOTIDE SEQUENCE</scope>
    <source>
        <strain evidence="1">20211129_DDA</strain>
        <tissue evidence="1">Liver</tissue>
    </source>
</reference>
<dbReference type="AlphaFoldDB" id="A0AAV7VS61"/>
<keyword evidence="2" id="KW-1185">Reference proteome</keyword>
<protein>
    <submittedName>
        <fullName evidence="1">Uncharacterized protein</fullName>
    </submittedName>
</protein>
<evidence type="ECO:0000313" key="1">
    <source>
        <dbReference type="EMBL" id="KAJ1202914.1"/>
    </source>
</evidence>
<dbReference type="Proteomes" id="UP001066276">
    <property type="component" value="Chromosome 2_1"/>
</dbReference>
<proteinExistence type="predicted"/>
<gene>
    <name evidence="1" type="ORF">NDU88_006709</name>
</gene>
<sequence>LTSTKIGQLDVGAVGVTLVHHQCRWIHACRLERGPKPPVITAVRCLLKQGSDSVNPQEIPSVLVVQAED</sequence>
<feature type="non-terminal residue" evidence="1">
    <location>
        <position position="1"/>
    </location>
</feature>
<dbReference type="EMBL" id="JANPWB010000003">
    <property type="protein sequence ID" value="KAJ1202914.1"/>
    <property type="molecule type" value="Genomic_DNA"/>
</dbReference>
<feature type="non-terminal residue" evidence="1">
    <location>
        <position position="69"/>
    </location>
</feature>